<sequence length="91" mass="9800">MARRHGRCRRGKRLRVGVPHGHWKTTTFVAGLRSTGMVAPMVLDGPIKAVAFLAYVEQVLIPELSPGDMVVMDNLGSHKGPQVRAAIEAAG</sequence>
<evidence type="ECO:0000259" key="1">
    <source>
        <dbReference type="Pfam" id="PF13358"/>
    </source>
</evidence>
<dbReference type="GO" id="GO:0003676">
    <property type="term" value="F:nucleic acid binding"/>
    <property type="evidence" value="ECO:0007669"/>
    <property type="project" value="InterPro"/>
</dbReference>
<dbReference type="Gene3D" id="3.30.420.10">
    <property type="entry name" value="Ribonuclease H-like superfamily/Ribonuclease H"/>
    <property type="match status" value="1"/>
</dbReference>
<proteinExistence type="predicted"/>
<reference evidence="2 3" key="1">
    <citation type="submission" date="2019-05" db="EMBL/GenBank/DDBJ databases">
        <authorList>
            <person name="Zhou X."/>
        </authorList>
    </citation>
    <scope>NUCLEOTIDE SEQUENCE [LARGE SCALE GENOMIC DNA]</scope>
    <source>
        <strain evidence="2 3">DSM 432</strain>
    </source>
</reference>
<dbReference type="EMBL" id="VAUP01000029">
    <property type="protein sequence ID" value="TLX42351.1"/>
    <property type="molecule type" value="Genomic_DNA"/>
</dbReference>
<dbReference type="InterPro" id="IPR038717">
    <property type="entry name" value="Tc1-like_DDE_dom"/>
</dbReference>
<organism evidence="2 3">
    <name type="scientific">Xanthobacter autotrophicus</name>
    <dbReference type="NCBI Taxonomy" id="280"/>
    <lineage>
        <taxon>Bacteria</taxon>
        <taxon>Pseudomonadati</taxon>
        <taxon>Pseudomonadota</taxon>
        <taxon>Alphaproteobacteria</taxon>
        <taxon>Hyphomicrobiales</taxon>
        <taxon>Xanthobacteraceae</taxon>
        <taxon>Xanthobacter</taxon>
    </lineage>
</organism>
<gene>
    <name evidence="2" type="ORF">FBQ73_13990</name>
</gene>
<dbReference type="AlphaFoldDB" id="A0A6C1KF15"/>
<accession>A0A6C1KF15</accession>
<dbReference type="InterPro" id="IPR036397">
    <property type="entry name" value="RNaseH_sf"/>
</dbReference>
<name>A0A6C1KF15_XANAU</name>
<evidence type="ECO:0000313" key="3">
    <source>
        <dbReference type="Proteomes" id="UP000305131"/>
    </source>
</evidence>
<feature type="non-terminal residue" evidence="2">
    <location>
        <position position="91"/>
    </location>
</feature>
<evidence type="ECO:0000313" key="2">
    <source>
        <dbReference type="EMBL" id="TLX42351.1"/>
    </source>
</evidence>
<comment type="caution">
    <text evidence="2">The sequence shown here is derived from an EMBL/GenBank/DDBJ whole genome shotgun (WGS) entry which is preliminary data.</text>
</comment>
<dbReference type="Proteomes" id="UP000305131">
    <property type="component" value="Unassembled WGS sequence"/>
</dbReference>
<dbReference type="Pfam" id="PF13358">
    <property type="entry name" value="DDE_3"/>
    <property type="match status" value="1"/>
</dbReference>
<feature type="domain" description="Tc1-like transposase DDE" evidence="1">
    <location>
        <begin position="2"/>
        <end position="89"/>
    </location>
</feature>
<protein>
    <submittedName>
        <fullName evidence="2">IS630 family transposase</fullName>
    </submittedName>
</protein>